<keyword evidence="4" id="KW-0805">Transcription regulation</keyword>
<evidence type="ECO:0000256" key="1">
    <source>
        <dbReference type="ARBA" id="ARBA00004123"/>
    </source>
</evidence>
<keyword evidence="5 9" id="KW-0195">Cyclin</keyword>
<evidence type="ECO:0000256" key="9">
    <source>
        <dbReference type="RuleBase" id="RU000383"/>
    </source>
</evidence>
<dbReference type="InterPro" id="IPR006671">
    <property type="entry name" value="Cyclin_N"/>
</dbReference>
<keyword evidence="6" id="KW-0010">Activator</keyword>
<evidence type="ECO:0000256" key="5">
    <source>
        <dbReference type="ARBA" id="ARBA00023127"/>
    </source>
</evidence>
<dbReference type="GO" id="GO:0016538">
    <property type="term" value="F:cyclin-dependent protein serine/threonine kinase regulator activity"/>
    <property type="evidence" value="ECO:0007669"/>
    <property type="project" value="InterPro"/>
</dbReference>
<evidence type="ECO:0000313" key="12">
    <source>
        <dbReference type="Proteomes" id="UP001190700"/>
    </source>
</evidence>
<keyword evidence="3" id="KW-0678">Repressor</keyword>
<dbReference type="CDD" id="cd20513">
    <property type="entry name" value="CYCLIN_CCNC_rpt1"/>
    <property type="match status" value="1"/>
</dbReference>
<name>A0AAE0FHM4_9CHLO</name>
<dbReference type="AlphaFoldDB" id="A0AAE0FHM4"/>
<dbReference type="FunFam" id="1.10.472.10:FF:000076">
    <property type="entry name" value="RNA polymerase II holoenzyme cyclin-like subunit"/>
    <property type="match status" value="1"/>
</dbReference>
<comment type="caution">
    <text evidence="11">The sequence shown here is derived from an EMBL/GenBank/DDBJ whole genome shotgun (WGS) entry which is preliminary data.</text>
</comment>
<evidence type="ECO:0000256" key="8">
    <source>
        <dbReference type="ARBA" id="ARBA00023242"/>
    </source>
</evidence>
<dbReference type="InterPro" id="IPR043198">
    <property type="entry name" value="Cyclin/Ssn8"/>
</dbReference>
<accession>A0AAE0FHM4</accession>
<protein>
    <recommendedName>
        <fullName evidence="10">Cyclin-like domain-containing protein</fullName>
    </recommendedName>
</protein>
<evidence type="ECO:0000256" key="4">
    <source>
        <dbReference type="ARBA" id="ARBA00023015"/>
    </source>
</evidence>
<dbReference type="Gene3D" id="1.10.472.10">
    <property type="entry name" value="Cyclin-like"/>
    <property type="match status" value="2"/>
</dbReference>
<keyword evidence="8" id="KW-0539">Nucleus</keyword>
<reference evidence="11 12" key="1">
    <citation type="journal article" date="2015" name="Genome Biol. Evol.">
        <title>Comparative Genomics of a Bacterivorous Green Alga Reveals Evolutionary Causalities and Consequences of Phago-Mixotrophic Mode of Nutrition.</title>
        <authorList>
            <person name="Burns J.A."/>
            <person name="Paasch A."/>
            <person name="Narechania A."/>
            <person name="Kim E."/>
        </authorList>
    </citation>
    <scope>NUCLEOTIDE SEQUENCE [LARGE SCALE GENOMIC DNA]</scope>
    <source>
        <strain evidence="11 12">PLY_AMNH</strain>
    </source>
</reference>
<evidence type="ECO:0000256" key="2">
    <source>
        <dbReference type="ARBA" id="ARBA00008638"/>
    </source>
</evidence>
<evidence type="ECO:0000256" key="6">
    <source>
        <dbReference type="ARBA" id="ARBA00023159"/>
    </source>
</evidence>
<dbReference type="SUPFAM" id="SSF47954">
    <property type="entry name" value="Cyclin-like"/>
    <property type="match status" value="2"/>
</dbReference>
<evidence type="ECO:0000313" key="11">
    <source>
        <dbReference type="EMBL" id="KAK3259635.1"/>
    </source>
</evidence>
<dbReference type="PANTHER" id="PTHR10026">
    <property type="entry name" value="CYCLIN"/>
    <property type="match status" value="1"/>
</dbReference>
<organism evidence="11 12">
    <name type="scientific">Cymbomonas tetramitiformis</name>
    <dbReference type="NCBI Taxonomy" id="36881"/>
    <lineage>
        <taxon>Eukaryota</taxon>
        <taxon>Viridiplantae</taxon>
        <taxon>Chlorophyta</taxon>
        <taxon>Pyramimonadophyceae</taxon>
        <taxon>Pyramimonadales</taxon>
        <taxon>Pyramimonadaceae</taxon>
        <taxon>Cymbomonas</taxon>
    </lineage>
</organism>
<proteinExistence type="inferred from homology"/>
<keyword evidence="7" id="KW-0804">Transcription</keyword>
<feature type="domain" description="Cyclin-like" evidence="10">
    <location>
        <begin position="148"/>
        <end position="229"/>
    </location>
</feature>
<dbReference type="InterPro" id="IPR036915">
    <property type="entry name" value="Cyclin-like_sf"/>
</dbReference>
<dbReference type="Proteomes" id="UP001190700">
    <property type="component" value="Unassembled WGS sequence"/>
</dbReference>
<dbReference type="PIRSF" id="PIRSF028758">
    <property type="entry name" value="Cyclin, C/H/G types"/>
    <property type="match status" value="1"/>
</dbReference>
<dbReference type="GO" id="GO:0005634">
    <property type="term" value="C:nucleus"/>
    <property type="evidence" value="ECO:0007669"/>
    <property type="project" value="UniProtKB-SubCell"/>
</dbReference>
<dbReference type="InterPro" id="IPR013763">
    <property type="entry name" value="Cyclin-like_dom"/>
</dbReference>
<dbReference type="Pfam" id="PF00134">
    <property type="entry name" value="Cyclin_N"/>
    <property type="match status" value="1"/>
</dbReference>
<dbReference type="EMBL" id="LGRX02018591">
    <property type="protein sequence ID" value="KAK3259635.1"/>
    <property type="molecule type" value="Genomic_DNA"/>
</dbReference>
<feature type="domain" description="Cyclin-like" evidence="10">
    <location>
        <begin position="45"/>
        <end position="135"/>
    </location>
</feature>
<evidence type="ECO:0000259" key="10">
    <source>
        <dbReference type="SMART" id="SM00385"/>
    </source>
</evidence>
<keyword evidence="12" id="KW-1185">Reference proteome</keyword>
<dbReference type="SMART" id="SM00385">
    <property type="entry name" value="CYCLIN"/>
    <property type="match status" value="2"/>
</dbReference>
<comment type="subcellular location">
    <subcellularLocation>
        <location evidence="1">Nucleus</location>
    </subcellularLocation>
</comment>
<gene>
    <name evidence="11" type="ORF">CYMTET_31377</name>
</gene>
<comment type="similarity">
    <text evidence="2">Belongs to the cyclin family. Cyclin C subfamily.</text>
</comment>
<evidence type="ECO:0000256" key="7">
    <source>
        <dbReference type="ARBA" id="ARBA00023163"/>
    </source>
</evidence>
<evidence type="ECO:0000256" key="3">
    <source>
        <dbReference type="ARBA" id="ARBA00022491"/>
    </source>
</evidence>
<dbReference type="GO" id="GO:0006357">
    <property type="term" value="P:regulation of transcription by RNA polymerase II"/>
    <property type="evidence" value="ECO:0007669"/>
    <property type="project" value="InterPro"/>
</dbReference>
<sequence length="236" mass="26853">MANFWDSSHFRVLSSYSEVNASNPKELEAGWTSVEIRKSKIEYVQYISQLGRSAKLRQRVIATAAVYFRRFYLLQSYVDCDPRLVAPTCLYLASKAEESTLQARHVVQAIKKVRKEAAFHFEVKEILEMEMLLVEELASCMAVFHPYRPLQMMLTDCGLQDKLKDAWALVNDAYLTELILVHAPHMIAAAVVYIMGTTQGKDMDTWLPALKVDIDEVSELVVKARVSAHPGKFHVI</sequence>